<proteinExistence type="inferred from homology"/>
<dbReference type="InterPro" id="IPR003689">
    <property type="entry name" value="ZIP"/>
</dbReference>
<evidence type="ECO:0000256" key="1">
    <source>
        <dbReference type="ARBA" id="ARBA00004141"/>
    </source>
</evidence>
<dbReference type="GO" id="GO:0006882">
    <property type="term" value="P:intracellular zinc ion homeostasis"/>
    <property type="evidence" value="ECO:0007669"/>
    <property type="project" value="TreeGrafter"/>
</dbReference>
<evidence type="ECO:0000256" key="2">
    <source>
        <dbReference type="ARBA" id="ARBA00022448"/>
    </source>
</evidence>
<comment type="subcellular location">
    <subcellularLocation>
        <location evidence="1">Membrane</location>
        <topology evidence="1">Multi-pass membrane protein</topology>
    </subcellularLocation>
</comment>
<dbReference type="GO" id="GO:0016020">
    <property type="term" value="C:membrane"/>
    <property type="evidence" value="ECO:0007669"/>
    <property type="project" value="UniProtKB-SubCell"/>
</dbReference>
<dbReference type="GO" id="GO:0005385">
    <property type="term" value="F:zinc ion transmembrane transporter activity"/>
    <property type="evidence" value="ECO:0007669"/>
    <property type="project" value="TreeGrafter"/>
</dbReference>
<keyword evidence="3 8" id="KW-0812">Transmembrane</keyword>
<keyword evidence="10" id="KW-1185">Reference proteome</keyword>
<evidence type="ECO:0000256" key="6">
    <source>
        <dbReference type="ARBA" id="ARBA00038485"/>
    </source>
</evidence>
<feature type="transmembrane region" description="Helical" evidence="8">
    <location>
        <begin position="209"/>
        <end position="230"/>
    </location>
</feature>
<evidence type="ECO:0000256" key="3">
    <source>
        <dbReference type="ARBA" id="ARBA00022692"/>
    </source>
</evidence>
<evidence type="ECO:0000256" key="4">
    <source>
        <dbReference type="ARBA" id="ARBA00022989"/>
    </source>
</evidence>
<evidence type="ECO:0000256" key="8">
    <source>
        <dbReference type="SAM" id="Phobius"/>
    </source>
</evidence>
<feature type="compositionally biased region" description="Basic and acidic residues" evidence="7">
    <location>
        <begin position="283"/>
        <end position="298"/>
    </location>
</feature>
<dbReference type="STRING" id="174720.A0A0N5BG85"/>
<feature type="region of interest" description="Disordered" evidence="7">
    <location>
        <begin position="61"/>
        <end position="152"/>
    </location>
</feature>
<feature type="transmembrane region" description="Helical" evidence="8">
    <location>
        <begin position="258"/>
        <end position="276"/>
    </location>
</feature>
<feature type="signal peptide" evidence="9">
    <location>
        <begin position="1"/>
        <end position="25"/>
    </location>
</feature>
<dbReference type="PANTHER" id="PTHR16950:SF25">
    <property type="entry name" value="ZINC TRANSPORTER SLC39A7"/>
    <property type="match status" value="1"/>
</dbReference>
<evidence type="ECO:0000313" key="10">
    <source>
        <dbReference type="Proteomes" id="UP000046392"/>
    </source>
</evidence>
<evidence type="ECO:0000256" key="9">
    <source>
        <dbReference type="SAM" id="SignalP"/>
    </source>
</evidence>
<feature type="compositionally biased region" description="Basic residues" evidence="7">
    <location>
        <begin position="68"/>
        <end position="77"/>
    </location>
</feature>
<feature type="transmembrane region" description="Helical" evidence="8">
    <location>
        <begin position="462"/>
        <end position="479"/>
    </location>
</feature>
<keyword evidence="4 8" id="KW-1133">Transmembrane helix</keyword>
<feature type="region of interest" description="Disordered" evidence="7">
    <location>
        <begin position="29"/>
        <end position="48"/>
    </location>
</feature>
<accession>A0A0N5BG85</accession>
<sequence length="480" mass="51867">MKFLLKNKLLLIGAILAVVVFIVSSQHHGHTHDHHGHAHDDHGHSHEHPAAKYGRAINEAAQEEAKKAHSHGHGHSHGGKECHGHSHDDHSTHGHSHEDHSTHGHAHDDHSTHGHSHDDDSTHGHSHDDSTHGHSHDDSTHGHSHKASKRSTTAKYQEYAKDSYLSFLNDPVKRLWTYSIGATLLISAFPCFLLLTIPLQANTVENGPLLKVLLAFGSGGLLGDAFLHLIPHAQPSGGHDHGHSHSDSGHGHSHDNTVGGWVLGGIIAFLIVEKFVRLMRGEDGHGHSHGVEKKKDKLSDEEDDKKGGANSKKKKNGKKVEEKKCTNIKVTAFLNLVADFTHNFTDGLAIGASFIAGPYVGLITTITVLVHEIPHEIGDFAILIQSGFSKKRAMLVQLITALGALSGCIISLLSTDATSLAEEAASSWVLPFTAGGFIYIATVSVIPELLEGNSNVWQSIKEVIAILIGIGMMYLIALYE</sequence>
<protein>
    <submittedName>
        <fullName evidence="11">Zinc transporter SLC39A7</fullName>
    </submittedName>
</protein>
<dbReference type="WBParaSite" id="SPAL_0000499300.1">
    <property type="protein sequence ID" value="SPAL_0000499300.1"/>
    <property type="gene ID" value="SPAL_0000499300"/>
</dbReference>
<feature type="transmembrane region" description="Helical" evidence="8">
    <location>
        <begin position="425"/>
        <end position="450"/>
    </location>
</feature>
<evidence type="ECO:0000256" key="5">
    <source>
        <dbReference type="ARBA" id="ARBA00023136"/>
    </source>
</evidence>
<keyword evidence="2" id="KW-0813">Transport</keyword>
<organism evidence="10 11">
    <name type="scientific">Strongyloides papillosus</name>
    <name type="common">Intestinal threadworm</name>
    <dbReference type="NCBI Taxonomy" id="174720"/>
    <lineage>
        <taxon>Eukaryota</taxon>
        <taxon>Metazoa</taxon>
        <taxon>Ecdysozoa</taxon>
        <taxon>Nematoda</taxon>
        <taxon>Chromadorea</taxon>
        <taxon>Rhabditida</taxon>
        <taxon>Tylenchina</taxon>
        <taxon>Panagrolaimomorpha</taxon>
        <taxon>Strongyloidoidea</taxon>
        <taxon>Strongyloididae</taxon>
        <taxon>Strongyloides</taxon>
    </lineage>
</organism>
<dbReference type="Proteomes" id="UP000046392">
    <property type="component" value="Unplaced"/>
</dbReference>
<feature type="compositionally biased region" description="Basic and acidic residues" evidence="7">
    <location>
        <begin position="38"/>
        <end position="48"/>
    </location>
</feature>
<feature type="transmembrane region" description="Helical" evidence="8">
    <location>
        <begin position="393"/>
        <end position="413"/>
    </location>
</feature>
<feature type="chain" id="PRO_5005894462" evidence="9">
    <location>
        <begin position="26"/>
        <end position="480"/>
    </location>
</feature>
<comment type="similarity">
    <text evidence="6">Belongs to the ZIP transporter (TC 2.A.5) family. KE4/Catsup subfamily.</text>
</comment>
<feature type="compositionally biased region" description="Basic and acidic residues" evidence="7">
    <location>
        <begin position="238"/>
        <end position="253"/>
    </location>
</feature>
<feature type="compositionally biased region" description="Basic and acidic residues" evidence="7">
    <location>
        <begin position="78"/>
        <end position="141"/>
    </location>
</feature>
<dbReference type="AlphaFoldDB" id="A0A0N5BG85"/>
<feature type="region of interest" description="Disordered" evidence="7">
    <location>
        <begin position="233"/>
        <end position="253"/>
    </location>
</feature>
<dbReference type="PANTHER" id="PTHR16950">
    <property type="entry name" value="ZINC TRANSPORTER SLC39A7 HISTIDINE-RICH MEMBRANE PROTEIN KE4"/>
    <property type="match status" value="1"/>
</dbReference>
<feature type="region of interest" description="Disordered" evidence="7">
    <location>
        <begin position="283"/>
        <end position="321"/>
    </location>
</feature>
<name>A0A0N5BG85_STREA</name>
<keyword evidence="5 8" id="KW-0472">Membrane</keyword>
<evidence type="ECO:0000256" key="7">
    <source>
        <dbReference type="SAM" id="MobiDB-lite"/>
    </source>
</evidence>
<evidence type="ECO:0000313" key="11">
    <source>
        <dbReference type="WBParaSite" id="SPAL_0000499300.1"/>
    </source>
</evidence>
<feature type="transmembrane region" description="Helical" evidence="8">
    <location>
        <begin position="175"/>
        <end position="197"/>
    </location>
</feature>
<reference evidence="11" key="1">
    <citation type="submission" date="2017-02" db="UniProtKB">
        <authorList>
            <consortium name="WormBaseParasite"/>
        </authorList>
    </citation>
    <scope>IDENTIFICATION</scope>
</reference>
<dbReference type="Pfam" id="PF02535">
    <property type="entry name" value="Zip"/>
    <property type="match status" value="1"/>
</dbReference>
<keyword evidence="9" id="KW-0732">Signal</keyword>